<dbReference type="PROSITE" id="PS00383">
    <property type="entry name" value="TYR_PHOSPHATASE_1"/>
    <property type="match status" value="1"/>
</dbReference>
<dbReference type="SUPFAM" id="SSF52799">
    <property type="entry name" value="(Phosphotyrosine protein) phosphatases II"/>
    <property type="match status" value="1"/>
</dbReference>
<reference evidence="3" key="5">
    <citation type="submission" date="2023-12" db="EMBL/GenBank/DDBJ databases">
        <authorList>
            <person name="Sun Q."/>
            <person name="Inoue M."/>
        </authorList>
    </citation>
    <scope>NUCLEOTIDE SEQUENCE</scope>
    <source>
        <strain evidence="3">JCM 10664</strain>
    </source>
</reference>
<dbReference type="EMBL" id="BMMT01000014">
    <property type="protein sequence ID" value="GGI97007.1"/>
    <property type="molecule type" value="Genomic_DNA"/>
</dbReference>
<keyword evidence="6" id="KW-1185">Reference proteome</keyword>
<evidence type="ECO:0000313" key="6">
    <source>
        <dbReference type="Proteomes" id="UP001500220"/>
    </source>
</evidence>
<dbReference type="Proteomes" id="UP001500220">
    <property type="component" value="Unassembled WGS sequence"/>
</dbReference>
<protein>
    <recommendedName>
        <fullName evidence="2">Tyrosine specific protein phosphatases domain-containing protein</fullName>
    </recommendedName>
</protein>
<evidence type="ECO:0000313" key="3">
    <source>
        <dbReference type="EMBL" id="GAA0540928.1"/>
    </source>
</evidence>
<dbReference type="RefSeq" id="WP_229680294.1">
    <property type="nucleotide sequence ID" value="NZ_BAAAHC010000028.1"/>
</dbReference>
<organism evidence="4 5">
    <name type="scientific">Saccharopolyspora thermophila</name>
    <dbReference type="NCBI Taxonomy" id="89367"/>
    <lineage>
        <taxon>Bacteria</taxon>
        <taxon>Bacillati</taxon>
        <taxon>Actinomycetota</taxon>
        <taxon>Actinomycetes</taxon>
        <taxon>Pseudonocardiales</taxon>
        <taxon>Pseudonocardiaceae</taxon>
        <taxon>Saccharopolyspora</taxon>
    </lineage>
</organism>
<reference evidence="3" key="1">
    <citation type="journal article" date="2014" name="Int. J. Syst. Evol. Microbiol.">
        <title>Complete genome of a new Firmicutes species belonging to the dominant human colonic microbiota ('Ruminococcus bicirculans') reveals two chromosomes and a selective capacity to utilize plant glucans.</title>
        <authorList>
            <consortium name="NISC Comparative Sequencing Program"/>
            <person name="Wegmann U."/>
            <person name="Louis P."/>
            <person name="Goesmann A."/>
            <person name="Henrissat B."/>
            <person name="Duncan S.H."/>
            <person name="Flint H.J."/>
        </authorList>
    </citation>
    <scope>NUCLEOTIDE SEQUENCE</scope>
    <source>
        <strain evidence="3">JCM 10664</strain>
    </source>
</reference>
<dbReference type="InterPro" id="IPR029021">
    <property type="entry name" value="Prot-tyrosine_phosphatase-like"/>
</dbReference>
<proteinExistence type="inferred from homology"/>
<dbReference type="InterPro" id="IPR026893">
    <property type="entry name" value="Tyr/Ser_Pase_IphP-type"/>
</dbReference>
<reference evidence="4 5" key="2">
    <citation type="journal article" date="2014" name="Int. J. Syst. Evol. Microbiol.">
        <title>Complete genome sequence of Corynebacterium casei LMG S-19264T (=DSM 44701T), isolated from a smear-ripened cheese.</title>
        <authorList>
            <consortium name="US DOE Joint Genome Institute (JGI-PGF)"/>
            <person name="Walter F."/>
            <person name="Albersmeier A."/>
            <person name="Kalinowski J."/>
            <person name="Ruckert C."/>
        </authorList>
    </citation>
    <scope>NUCLEOTIDE SEQUENCE [LARGE SCALE GENOMIC DNA]</scope>
    <source>
        <strain evidence="4 5">CGMCC 4.7206</strain>
    </source>
</reference>
<dbReference type="Proteomes" id="UP000597989">
    <property type="component" value="Unassembled WGS sequence"/>
</dbReference>
<evidence type="ECO:0000313" key="4">
    <source>
        <dbReference type="EMBL" id="GGI97007.1"/>
    </source>
</evidence>
<gene>
    <name evidence="3" type="ORF">GCM10009545_49310</name>
    <name evidence="4" type="ORF">GCM10011581_37760</name>
</gene>
<dbReference type="InterPro" id="IPR016130">
    <property type="entry name" value="Tyr_Pase_AS"/>
</dbReference>
<dbReference type="PANTHER" id="PTHR31126:SF1">
    <property type="entry name" value="TYROSINE SPECIFIC PROTEIN PHOSPHATASES DOMAIN-CONTAINING PROTEIN"/>
    <property type="match status" value="1"/>
</dbReference>
<dbReference type="InterPro" id="IPR000387">
    <property type="entry name" value="Tyr_Pase_dom"/>
</dbReference>
<evidence type="ECO:0000256" key="1">
    <source>
        <dbReference type="ARBA" id="ARBA00009580"/>
    </source>
</evidence>
<dbReference type="AlphaFoldDB" id="A0A917K219"/>
<dbReference type="GO" id="GO:0004721">
    <property type="term" value="F:phosphoprotein phosphatase activity"/>
    <property type="evidence" value="ECO:0007669"/>
    <property type="project" value="InterPro"/>
</dbReference>
<dbReference type="PROSITE" id="PS50056">
    <property type="entry name" value="TYR_PHOSPHATASE_2"/>
    <property type="match status" value="1"/>
</dbReference>
<dbReference type="EMBL" id="BAAAHC010000028">
    <property type="protein sequence ID" value="GAA0540928.1"/>
    <property type="molecule type" value="Genomic_DNA"/>
</dbReference>
<name>A0A917K219_9PSEU</name>
<evidence type="ECO:0000259" key="2">
    <source>
        <dbReference type="PROSITE" id="PS50056"/>
    </source>
</evidence>
<comment type="caution">
    <text evidence="4">The sequence shown here is derived from an EMBL/GenBank/DDBJ whole genome shotgun (WGS) entry which is preliminary data.</text>
</comment>
<reference evidence="6" key="3">
    <citation type="journal article" date="2019" name="Int. J. Syst. Evol. Microbiol.">
        <title>The Global Catalogue of Microorganisms (GCM) 10K type strain sequencing project: providing services to taxonomists for standard genome sequencing and annotation.</title>
        <authorList>
            <consortium name="The Broad Institute Genomics Platform"/>
            <consortium name="The Broad Institute Genome Sequencing Center for Infectious Disease"/>
            <person name="Wu L."/>
            <person name="Ma J."/>
        </authorList>
    </citation>
    <scope>NUCLEOTIDE SEQUENCE [LARGE SCALE GENOMIC DNA]</scope>
    <source>
        <strain evidence="6">JCM 10664</strain>
    </source>
</reference>
<feature type="domain" description="Tyrosine specific protein phosphatases" evidence="2">
    <location>
        <begin position="122"/>
        <end position="176"/>
    </location>
</feature>
<evidence type="ECO:0000313" key="5">
    <source>
        <dbReference type="Proteomes" id="UP000597989"/>
    </source>
</evidence>
<dbReference type="Gene3D" id="3.90.190.10">
    <property type="entry name" value="Protein tyrosine phosphatase superfamily"/>
    <property type="match status" value="1"/>
</dbReference>
<reference evidence="4" key="4">
    <citation type="submission" date="2020-09" db="EMBL/GenBank/DDBJ databases">
        <authorList>
            <person name="Sun Q."/>
            <person name="Zhou Y."/>
        </authorList>
    </citation>
    <scope>NUCLEOTIDE SEQUENCE</scope>
    <source>
        <strain evidence="4">CGMCC 4.7206</strain>
    </source>
</reference>
<dbReference type="Pfam" id="PF13350">
    <property type="entry name" value="Y_phosphatase3"/>
    <property type="match status" value="1"/>
</dbReference>
<accession>A0A917K219</accession>
<comment type="similarity">
    <text evidence="1">Belongs to the protein-tyrosine phosphatase family.</text>
</comment>
<dbReference type="PANTHER" id="PTHR31126">
    <property type="entry name" value="TYROSINE-PROTEIN PHOSPHATASE"/>
    <property type="match status" value="1"/>
</dbReference>
<sequence length="250" mass="27238">MTEVTVAMADRSKALGRLANLRDLGGQPTGDGAWTRAGVVYRSDAPRAGDRSPDGVPQWPPRLVVDLRDTAEVGDQEHPLATVTEVQRVPLLEDIDQADLDVDEDAHELTQLYQSILQGAPKKLVEVFRLVLDADGPVLIHCAAGKDRTGVTSALLLGAVGVCRDAIVADYVRTDRNMYRVLQRLEVAPALPPGVDEDMVEGLMSTPTEAIESVLSTFEAHEGGAAGWLRAHGVTEDELTRWRRRFTEEP</sequence>